<sequence length="52" mass="5843">MLGLPYDARRMLSLAILISSAFTSPFLTIVHDLPHLRFGALNLLHHDPFEAI</sequence>
<evidence type="ECO:0000313" key="3">
    <source>
        <dbReference type="EMBL" id="VFK54405.1"/>
    </source>
</evidence>
<keyword evidence="1" id="KW-0472">Membrane</keyword>
<keyword evidence="1" id="KW-0812">Transmembrane</keyword>
<organism evidence="3">
    <name type="scientific">Candidatus Kentrum sp. TUN</name>
    <dbReference type="NCBI Taxonomy" id="2126343"/>
    <lineage>
        <taxon>Bacteria</taxon>
        <taxon>Pseudomonadati</taxon>
        <taxon>Pseudomonadota</taxon>
        <taxon>Gammaproteobacteria</taxon>
        <taxon>Candidatus Kentrum</taxon>
    </lineage>
</organism>
<gene>
    <name evidence="4" type="ORF">BECKTUN1418D_GA0071000_10337</name>
    <name evidence="3" type="ORF">BECKTUN1418E_GA0071001_102118</name>
    <name evidence="2" type="ORF">BECKTUN1418F_GA0071002_102018</name>
</gene>
<protein>
    <submittedName>
        <fullName evidence="3">Uncharacterized protein</fullName>
    </submittedName>
</protein>
<feature type="transmembrane region" description="Helical" evidence="1">
    <location>
        <begin position="12"/>
        <end position="31"/>
    </location>
</feature>
<evidence type="ECO:0000256" key="1">
    <source>
        <dbReference type="SAM" id="Phobius"/>
    </source>
</evidence>
<accession>A0A450ZKR5</accession>
<name>A0A450ZKR5_9GAMM</name>
<dbReference type="EMBL" id="CAADFX010000033">
    <property type="protein sequence ID" value="VFK55473.1"/>
    <property type="molecule type" value="Genomic_DNA"/>
</dbReference>
<dbReference type="AlphaFoldDB" id="A0A450ZKR5"/>
<reference evidence="3" key="1">
    <citation type="submission" date="2019-02" db="EMBL/GenBank/DDBJ databases">
        <authorList>
            <person name="Gruber-Vodicka R. H."/>
            <person name="Seah K. B. B."/>
        </authorList>
    </citation>
    <scope>NUCLEOTIDE SEQUENCE</scope>
    <source>
        <strain evidence="4">BECK_BY1</strain>
        <strain evidence="3">BECK_BY2</strain>
        <strain evidence="2">BECK_BY3</strain>
    </source>
</reference>
<dbReference type="EMBL" id="CAADFV010000021">
    <property type="protein sequence ID" value="VFK54405.1"/>
    <property type="molecule type" value="Genomic_DNA"/>
</dbReference>
<keyword evidence="1" id="KW-1133">Transmembrane helix</keyword>
<evidence type="ECO:0000313" key="4">
    <source>
        <dbReference type="EMBL" id="VFK55473.1"/>
    </source>
</evidence>
<evidence type="ECO:0000313" key="2">
    <source>
        <dbReference type="EMBL" id="VFK53419.1"/>
    </source>
</evidence>
<proteinExistence type="predicted"/>
<dbReference type="EMBL" id="CAADFY010000020">
    <property type="protein sequence ID" value="VFK53419.1"/>
    <property type="molecule type" value="Genomic_DNA"/>
</dbReference>